<dbReference type="OrthoDB" id="5232757at2759"/>
<evidence type="ECO:0000256" key="1">
    <source>
        <dbReference type="SAM" id="MobiDB-lite"/>
    </source>
</evidence>
<feature type="region of interest" description="Disordered" evidence="1">
    <location>
        <begin position="28"/>
        <end position="84"/>
    </location>
</feature>
<feature type="compositionally biased region" description="Low complexity" evidence="1">
    <location>
        <begin position="30"/>
        <end position="50"/>
    </location>
</feature>
<protein>
    <submittedName>
        <fullName evidence="2">Uncharacterized protein</fullName>
    </submittedName>
</protein>
<feature type="compositionally biased region" description="Basic residues" evidence="1">
    <location>
        <begin position="73"/>
        <end position="84"/>
    </location>
</feature>
<comment type="caution">
    <text evidence="2">The sequence shown here is derived from an EMBL/GenBank/DDBJ whole genome shotgun (WGS) entry which is preliminary data.</text>
</comment>
<organism evidence="2 3">
    <name type="scientific">Stachybotrys elegans</name>
    <dbReference type="NCBI Taxonomy" id="80388"/>
    <lineage>
        <taxon>Eukaryota</taxon>
        <taxon>Fungi</taxon>
        <taxon>Dikarya</taxon>
        <taxon>Ascomycota</taxon>
        <taxon>Pezizomycotina</taxon>
        <taxon>Sordariomycetes</taxon>
        <taxon>Hypocreomycetidae</taxon>
        <taxon>Hypocreales</taxon>
        <taxon>Stachybotryaceae</taxon>
        <taxon>Stachybotrys</taxon>
    </lineage>
</organism>
<gene>
    <name evidence="2" type="ORF">B0I35DRAFT_475227</name>
</gene>
<dbReference type="EMBL" id="JAGPNK010000002">
    <property type="protein sequence ID" value="KAH7326598.1"/>
    <property type="molecule type" value="Genomic_DNA"/>
</dbReference>
<keyword evidence="3" id="KW-1185">Reference proteome</keyword>
<name>A0A8K0WVV5_9HYPO</name>
<dbReference type="Proteomes" id="UP000813444">
    <property type="component" value="Unassembled WGS sequence"/>
</dbReference>
<proteinExistence type="predicted"/>
<evidence type="ECO:0000313" key="2">
    <source>
        <dbReference type="EMBL" id="KAH7326598.1"/>
    </source>
</evidence>
<feature type="compositionally biased region" description="Basic and acidic residues" evidence="1">
    <location>
        <begin position="51"/>
        <end position="66"/>
    </location>
</feature>
<reference evidence="2" key="1">
    <citation type="journal article" date="2021" name="Nat. Commun.">
        <title>Genetic determinants of endophytism in the Arabidopsis root mycobiome.</title>
        <authorList>
            <person name="Mesny F."/>
            <person name="Miyauchi S."/>
            <person name="Thiergart T."/>
            <person name="Pickel B."/>
            <person name="Atanasova L."/>
            <person name="Karlsson M."/>
            <person name="Huettel B."/>
            <person name="Barry K.W."/>
            <person name="Haridas S."/>
            <person name="Chen C."/>
            <person name="Bauer D."/>
            <person name="Andreopoulos W."/>
            <person name="Pangilinan J."/>
            <person name="LaButti K."/>
            <person name="Riley R."/>
            <person name="Lipzen A."/>
            <person name="Clum A."/>
            <person name="Drula E."/>
            <person name="Henrissat B."/>
            <person name="Kohler A."/>
            <person name="Grigoriev I.V."/>
            <person name="Martin F.M."/>
            <person name="Hacquard S."/>
        </authorList>
    </citation>
    <scope>NUCLEOTIDE SEQUENCE</scope>
    <source>
        <strain evidence="2">MPI-CAGE-CH-0235</strain>
    </source>
</reference>
<dbReference type="AlphaFoldDB" id="A0A8K0WVV5"/>
<evidence type="ECO:0000313" key="3">
    <source>
        <dbReference type="Proteomes" id="UP000813444"/>
    </source>
</evidence>
<accession>A0A8K0WVV5</accession>
<sequence>MGRPSVSSDTSSTALSEATTACSYTKPALDDSASASAGPGAAAAAAAASDSEAKRRGLRQRARELVADMGHPPTKRHDAKHGKVTKNYSDLGVLGAAILTRQSAI</sequence>